<dbReference type="RefSeq" id="WP_089947808.1">
    <property type="nucleotide sequence ID" value="NZ_FNOI01000006.1"/>
</dbReference>
<accession>A0A1H3B7F4</accession>
<proteinExistence type="predicted"/>
<organism evidence="2 3">
    <name type="scientific">Litoreibacter albidus</name>
    <dbReference type="NCBI Taxonomy" id="670155"/>
    <lineage>
        <taxon>Bacteria</taxon>
        <taxon>Pseudomonadati</taxon>
        <taxon>Pseudomonadota</taxon>
        <taxon>Alphaproteobacteria</taxon>
        <taxon>Rhodobacterales</taxon>
        <taxon>Roseobacteraceae</taxon>
        <taxon>Litoreibacter</taxon>
    </lineage>
</organism>
<feature type="transmembrane region" description="Helical" evidence="1">
    <location>
        <begin position="107"/>
        <end position="125"/>
    </location>
</feature>
<dbReference type="AlphaFoldDB" id="A0A1H3B7F4"/>
<dbReference type="STRING" id="670155.SAMN04488001_3079"/>
<keyword evidence="1" id="KW-0472">Membrane</keyword>
<dbReference type="EMBL" id="FNOI01000006">
    <property type="protein sequence ID" value="SDX37833.1"/>
    <property type="molecule type" value="Genomic_DNA"/>
</dbReference>
<gene>
    <name evidence="2" type="ORF">SAMN04488001_3079</name>
</gene>
<sequence length="136" mass="14300">MAHRGAGGTDGGAGSFLLGFVMMCAGGYMLLNGIIVRPQFGMGMVAFRLGGLPVTSGMILVPFIFGVGMIFYNSKNYLGWGLAAASLIGLVFGVIANINLQLVRMSAFDLLVILILLVGGIGLFLRSLKEKKAAQR</sequence>
<evidence type="ECO:0000256" key="1">
    <source>
        <dbReference type="SAM" id="Phobius"/>
    </source>
</evidence>
<feature type="transmembrane region" description="Helical" evidence="1">
    <location>
        <begin position="78"/>
        <end position="100"/>
    </location>
</feature>
<reference evidence="3" key="1">
    <citation type="submission" date="2016-10" db="EMBL/GenBank/DDBJ databases">
        <authorList>
            <person name="Varghese N."/>
            <person name="Submissions S."/>
        </authorList>
    </citation>
    <scope>NUCLEOTIDE SEQUENCE [LARGE SCALE GENOMIC DNA]</scope>
    <source>
        <strain evidence="3">DSM 26922</strain>
    </source>
</reference>
<dbReference type="Proteomes" id="UP000199441">
    <property type="component" value="Unassembled WGS sequence"/>
</dbReference>
<name>A0A1H3B7F4_9RHOB</name>
<feature type="transmembrane region" description="Helical" evidence="1">
    <location>
        <begin position="12"/>
        <end position="31"/>
    </location>
</feature>
<keyword evidence="1" id="KW-0812">Transmembrane</keyword>
<evidence type="ECO:0000313" key="3">
    <source>
        <dbReference type="Proteomes" id="UP000199441"/>
    </source>
</evidence>
<protein>
    <submittedName>
        <fullName evidence="2">Uncharacterized protein</fullName>
    </submittedName>
</protein>
<feature type="transmembrane region" description="Helical" evidence="1">
    <location>
        <begin position="52"/>
        <end position="72"/>
    </location>
</feature>
<evidence type="ECO:0000313" key="2">
    <source>
        <dbReference type="EMBL" id="SDX37833.1"/>
    </source>
</evidence>
<dbReference type="OrthoDB" id="5421573at2"/>
<keyword evidence="3" id="KW-1185">Reference proteome</keyword>
<keyword evidence="1" id="KW-1133">Transmembrane helix</keyword>